<organism evidence="1 2">
    <name type="scientific">Candidatus Brevundimonas colombiensis</name>
    <dbReference type="NCBI Taxonomy" id="3121376"/>
    <lineage>
        <taxon>Bacteria</taxon>
        <taxon>Pseudomonadati</taxon>
        <taxon>Pseudomonadota</taxon>
        <taxon>Alphaproteobacteria</taxon>
        <taxon>Caulobacterales</taxon>
        <taxon>Caulobacteraceae</taxon>
        <taxon>Brevundimonas</taxon>
    </lineage>
</organism>
<dbReference type="Proteomes" id="UP001213664">
    <property type="component" value="Chromosome"/>
</dbReference>
<dbReference type="EMBL" id="CP119326">
    <property type="protein sequence ID" value="WEK40760.1"/>
    <property type="molecule type" value="Genomic_DNA"/>
</dbReference>
<proteinExistence type="predicted"/>
<accession>A0AAJ6BKC1</accession>
<evidence type="ECO:0000313" key="1">
    <source>
        <dbReference type="EMBL" id="WEK40760.1"/>
    </source>
</evidence>
<protein>
    <submittedName>
        <fullName evidence="1">Uncharacterized protein</fullName>
    </submittedName>
</protein>
<evidence type="ECO:0000313" key="2">
    <source>
        <dbReference type="Proteomes" id="UP001213664"/>
    </source>
</evidence>
<name>A0AAJ6BKC1_9CAUL</name>
<gene>
    <name evidence="1" type="ORF">P0Y50_03875</name>
</gene>
<dbReference type="AlphaFoldDB" id="A0AAJ6BKC1"/>
<sequence>MAVPMHKLDEAIIAHLEDRLLEPRRLEQLMEQLLDRRQEWADQRRGHVTELRKRATEAEAKLNRLYEAIENGMLAPSDGSLKERVDELTRIRDQARIDADRIVSSVERLAPTITADSLHRFALAARLKLRDRECGYRRDHLRALTQRVEVISKTEARIIGSRTDLLRALASSDGGDPAHIGGVLGFKPKWRTRQDSNL</sequence>
<reference evidence="1" key="1">
    <citation type="submission" date="2023-03" db="EMBL/GenBank/DDBJ databases">
        <title>Andean soil-derived lignocellulolytic bacterial consortium as a source of novel taxa and putative plastic-active enzymes.</title>
        <authorList>
            <person name="Diaz-Garcia L."/>
            <person name="Chuvochina M."/>
            <person name="Feuerriegel G."/>
            <person name="Bunk B."/>
            <person name="Sproer C."/>
            <person name="Streit W.R."/>
            <person name="Rodriguez L.M."/>
            <person name="Overmann J."/>
            <person name="Jimenez D.J."/>
        </authorList>
    </citation>
    <scope>NUCLEOTIDE SEQUENCE</scope>
    <source>
        <strain evidence="1">MAG 833</strain>
    </source>
</reference>